<dbReference type="EMBL" id="JACNIG010000347">
    <property type="protein sequence ID" value="MBC8433867.1"/>
    <property type="molecule type" value="Genomic_DNA"/>
</dbReference>
<accession>A0A8J6TW51</accession>
<reference evidence="1 2" key="1">
    <citation type="submission" date="2020-08" db="EMBL/GenBank/DDBJ databases">
        <title>Bridging the membrane lipid divide: bacteria of the FCB group superphylum have the potential to synthesize archaeal ether lipids.</title>
        <authorList>
            <person name="Villanueva L."/>
            <person name="Von Meijenfeldt F.A.B."/>
            <person name="Westbye A.B."/>
            <person name="Yadav S."/>
            <person name="Hopmans E.C."/>
            <person name="Dutilh B.E."/>
            <person name="Sinninghe Damste J.S."/>
        </authorList>
    </citation>
    <scope>NUCLEOTIDE SEQUENCE [LARGE SCALE GENOMIC DNA]</scope>
    <source>
        <strain evidence="1">NIOZ-UU17</strain>
    </source>
</reference>
<dbReference type="CDD" id="cd00882">
    <property type="entry name" value="Ras_like_GTPase"/>
    <property type="match status" value="1"/>
</dbReference>
<dbReference type="Gene3D" id="3.40.50.300">
    <property type="entry name" value="P-loop containing nucleotide triphosphate hydrolases"/>
    <property type="match status" value="1"/>
</dbReference>
<evidence type="ECO:0000313" key="2">
    <source>
        <dbReference type="Proteomes" id="UP000605201"/>
    </source>
</evidence>
<evidence type="ECO:0000313" key="1">
    <source>
        <dbReference type="EMBL" id="MBC8433867.1"/>
    </source>
</evidence>
<dbReference type="SUPFAM" id="SSF52540">
    <property type="entry name" value="P-loop containing nucleoside triphosphate hydrolases"/>
    <property type="match status" value="1"/>
</dbReference>
<name>A0A8J6TW51_9BACT</name>
<dbReference type="InterPro" id="IPR027417">
    <property type="entry name" value="P-loop_NTPase"/>
</dbReference>
<dbReference type="AlphaFoldDB" id="A0A8J6TW51"/>
<protein>
    <submittedName>
        <fullName evidence="1">Dynamin family protein</fullName>
    </submittedName>
</protein>
<dbReference type="Proteomes" id="UP000605201">
    <property type="component" value="Unassembled WGS sequence"/>
</dbReference>
<gene>
    <name evidence="1" type="ORF">H8D96_18300</name>
</gene>
<proteinExistence type="predicted"/>
<sequence length="652" mass="72470">MEQLLKDSFTKLRSDIPRIADSLFCPNRQDIAAWSGIIDGKLLTRLSPDFPTMATICGGGSSGKSTLFNSLVGEKLSPVGGRAGMNRRALVSAHSALFNQTEFVAALFEPFGCLPEPLKDQQDLTVAGGPFYVASDALPQNLILVDTPDFDTGSQGIYTNREVARQALEASDILIYVFTNSNYNNRENTDYISRMLTSIGMRKCFLVYRVYPSFDEAEVLEHAATVARNLYGRDSDHCVLGVYRTDEDNEVAAGRQHMNLRPVRNKDLSMMNALGALDSRKLRLELLASIMEDVLIKAREFLQQAKISRDELGLYLNAMQLAQSQCVQEALQHFPTDRVIKRFAEIWMSKDPPHVRAMRTAGRIIDLPFRILFSAARQIIKKPPDPAGVEPQIDFSDKVKEDLLQALNSMYYRAVGSEISVSSTLKNPLARLLFKTVEQIRAGKDNRQRPFVETVNAQGALKIFVSAHPVVADEQEKLQRREWKSVLQSILSRQEVIFELSEGIEKELNDLADRFRDQMDFMSKIRETFSAFLNVVPATAAITYILSTGDPVGAAGIKVKLTGMFGLHDLYALVAIPATSGLKKADQNQLDAMLGPIVQTWLSNKLADIHTLFEQEITGGIIRAATDALASSQDLIGQIEINLDSCEKAMKP</sequence>
<organism evidence="1 2">
    <name type="scientific">Candidatus Desulfatibia vada</name>
    <dbReference type="NCBI Taxonomy" id="2841696"/>
    <lineage>
        <taxon>Bacteria</taxon>
        <taxon>Pseudomonadati</taxon>
        <taxon>Thermodesulfobacteriota</taxon>
        <taxon>Desulfobacteria</taxon>
        <taxon>Desulfobacterales</taxon>
        <taxon>Desulfobacterales incertae sedis</taxon>
        <taxon>Candidatus Desulfatibia</taxon>
    </lineage>
</organism>
<comment type="caution">
    <text evidence="1">The sequence shown here is derived from an EMBL/GenBank/DDBJ whole genome shotgun (WGS) entry which is preliminary data.</text>
</comment>